<dbReference type="EMBL" id="PGCI01000712">
    <property type="protein sequence ID" value="PLW19573.1"/>
    <property type="molecule type" value="Genomic_DNA"/>
</dbReference>
<protein>
    <submittedName>
        <fullName evidence="2">Uncharacterized protein</fullName>
    </submittedName>
</protein>
<gene>
    <name evidence="2" type="ORF">PCASD_21108</name>
</gene>
<feature type="compositionally biased region" description="Polar residues" evidence="1">
    <location>
        <begin position="24"/>
        <end position="35"/>
    </location>
</feature>
<feature type="region of interest" description="Disordered" evidence="1">
    <location>
        <begin position="1"/>
        <end position="115"/>
    </location>
</feature>
<organism evidence="2 3">
    <name type="scientific">Puccinia coronata f. sp. avenae</name>
    <dbReference type="NCBI Taxonomy" id="200324"/>
    <lineage>
        <taxon>Eukaryota</taxon>
        <taxon>Fungi</taxon>
        <taxon>Dikarya</taxon>
        <taxon>Basidiomycota</taxon>
        <taxon>Pucciniomycotina</taxon>
        <taxon>Pucciniomycetes</taxon>
        <taxon>Pucciniales</taxon>
        <taxon>Pucciniaceae</taxon>
        <taxon>Puccinia</taxon>
    </lineage>
</organism>
<evidence type="ECO:0000313" key="2">
    <source>
        <dbReference type="EMBL" id="PLW19573.1"/>
    </source>
</evidence>
<feature type="compositionally biased region" description="Basic and acidic residues" evidence="1">
    <location>
        <begin position="76"/>
        <end position="96"/>
    </location>
</feature>
<proteinExistence type="predicted"/>
<name>A0A2N5T259_9BASI</name>
<evidence type="ECO:0000313" key="3">
    <source>
        <dbReference type="Proteomes" id="UP000235392"/>
    </source>
</evidence>
<dbReference type="Proteomes" id="UP000235392">
    <property type="component" value="Unassembled WGS sequence"/>
</dbReference>
<feature type="compositionally biased region" description="Low complexity" evidence="1">
    <location>
        <begin position="10"/>
        <end position="23"/>
    </location>
</feature>
<evidence type="ECO:0000256" key="1">
    <source>
        <dbReference type="SAM" id="MobiDB-lite"/>
    </source>
</evidence>
<feature type="compositionally biased region" description="Basic residues" evidence="1">
    <location>
        <begin position="54"/>
        <end position="66"/>
    </location>
</feature>
<sequence>MAKRCRRQVSASPASNRPPSRQSTHAITIARSTPNFIRPNEDGRKSVNQTPKSAAKRRSKASKRKQRDVESDLEGGFEHPHTVSDVQQDSKNENSKVKNVRKRQKKRDDNLDLDDVGAYFHEPTFADGQVRFV</sequence>
<comment type="caution">
    <text evidence="2">The sequence shown here is derived from an EMBL/GenBank/DDBJ whole genome shotgun (WGS) entry which is preliminary data.</text>
</comment>
<dbReference type="AlphaFoldDB" id="A0A2N5T259"/>
<reference evidence="2 3" key="1">
    <citation type="submission" date="2017-11" db="EMBL/GenBank/DDBJ databases">
        <title>De novo assembly and phasing of dikaryotic genomes from two isolates of Puccinia coronata f. sp. avenae, the causal agent of oat crown rust.</title>
        <authorList>
            <person name="Miller M.E."/>
            <person name="Zhang Y."/>
            <person name="Omidvar V."/>
            <person name="Sperschneider J."/>
            <person name="Schwessinger B."/>
            <person name="Raley C."/>
            <person name="Palmer J.M."/>
            <person name="Garnica D."/>
            <person name="Upadhyaya N."/>
            <person name="Rathjen J."/>
            <person name="Taylor J.M."/>
            <person name="Park R.F."/>
            <person name="Dodds P.N."/>
            <person name="Hirsch C.D."/>
            <person name="Kianian S.F."/>
            <person name="Figueroa M."/>
        </authorList>
    </citation>
    <scope>NUCLEOTIDE SEQUENCE [LARGE SCALE GENOMIC DNA]</scope>
    <source>
        <strain evidence="2">12SD80</strain>
    </source>
</reference>
<accession>A0A2N5T259</accession>